<sequence>MAMLYATYIGNHTLHKAIDMKTFYEKQFRTIPDISELHPFSSIVYVKCTLKPNKLEDQAIEGHWLGPEKESQGYYIYWPKKKSITVTNQPIQLSEEEDNDFINLEQKVPESDTVDPVIEITKPIAPKIITGRRPITRSMMKKTGGVESANLLTTILAQVTSKLEAYNPLSVVEAKCQPDLPKWKEAMDKEMRRHKEQGTFIPVYAPSDANILTGKWVYRTKKDEHGKVKEHQAQLVVCEYNQIPEVNYFPDETFTSVAKMT</sequence>
<comment type="caution">
    <text evidence="2">The sequence shown here is derived from an EMBL/GenBank/DDBJ whole genome shotgun (WGS) entry which is preliminary data.</text>
</comment>
<feature type="domain" description="Retroviral polymerase SH3-like" evidence="1">
    <location>
        <begin position="43"/>
        <end position="87"/>
    </location>
</feature>
<dbReference type="AlphaFoldDB" id="A0A8H5CNP9"/>
<dbReference type="Pfam" id="PF25597">
    <property type="entry name" value="SH3_retrovirus"/>
    <property type="match status" value="1"/>
</dbReference>
<evidence type="ECO:0000313" key="2">
    <source>
        <dbReference type="EMBL" id="KAF5344808.1"/>
    </source>
</evidence>
<gene>
    <name evidence="2" type="ORF">D9758_014412</name>
</gene>
<name>A0A8H5CNP9_9AGAR</name>
<evidence type="ECO:0000259" key="1">
    <source>
        <dbReference type="Pfam" id="PF25597"/>
    </source>
</evidence>
<organism evidence="2 3">
    <name type="scientific">Tetrapyrgos nigripes</name>
    <dbReference type="NCBI Taxonomy" id="182062"/>
    <lineage>
        <taxon>Eukaryota</taxon>
        <taxon>Fungi</taxon>
        <taxon>Dikarya</taxon>
        <taxon>Basidiomycota</taxon>
        <taxon>Agaricomycotina</taxon>
        <taxon>Agaricomycetes</taxon>
        <taxon>Agaricomycetidae</taxon>
        <taxon>Agaricales</taxon>
        <taxon>Marasmiineae</taxon>
        <taxon>Marasmiaceae</taxon>
        <taxon>Tetrapyrgos</taxon>
    </lineage>
</organism>
<keyword evidence="3" id="KW-1185">Reference proteome</keyword>
<dbReference type="Proteomes" id="UP000559256">
    <property type="component" value="Unassembled WGS sequence"/>
</dbReference>
<dbReference type="EMBL" id="JAACJM010000118">
    <property type="protein sequence ID" value="KAF5344808.1"/>
    <property type="molecule type" value="Genomic_DNA"/>
</dbReference>
<accession>A0A8H5CNP9</accession>
<dbReference type="OrthoDB" id="2640446at2759"/>
<dbReference type="InterPro" id="IPR057670">
    <property type="entry name" value="SH3_retrovirus"/>
</dbReference>
<proteinExistence type="predicted"/>
<evidence type="ECO:0000313" key="3">
    <source>
        <dbReference type="Proteomes" id="UP000559256"/>
    </source>
</evidence>
<reference evidence="2 3" key="1">
    <citation type="journal article" date="2020" name="ISME J.">
        <title>Uncovering the hidden diversity of litter-decomposition mechanisms in mushroom-forming fungi.</title>
        <authorList>
            <person name="Floudas D."/>
            <person name="Bentzer J."/>
            <person name="Ahren D."/>
            <person name="Johansson T."/>
            <person name="Persson P."/>
            <person name="Tunlid A."/>
        </authorList>
    </citation>
    <scope>NUCLEOTIDE SEQUENCE [LARGE SCALE GENOMIC DNA]</scope>
    <source>
        <strain evidence="2 3">CBS 291.85</strain>
    </source>
</reference>
<protein>
    <recommendedName>
        <fullName evidence="1">Retroviral polymerase SH3-like domain-containing protein</fullName>
    </recommendedName>
</protein>